<comment type="similarity">
    <text evidence="1">Belongs to the ABC transporter superfamily.</text>
</comment>
<dbReference type="InterPro" id="IPR027417">
    <property type="entry name" value="P-loop_NTPase"/>
</dbReference>
<feature type="non-terminal residue" evidence="7">
    <location>
        <position position="180"/>
    </location>
</feature>
<evidence type="ECO:0000313" key="7">
    <source>
        <dbReference type="EMBL" id="CAA9421755.1"/>
    </source>
</evidence>
<gene>
    <name evidence="7" type="ORF">AVDCRST_MAG51-2049</name>
</gene>
<dbReference type="SUPFAM" id="SSF52540">
    <property type="entry name" value="P-loop containing nucleoside triphosphate hydrolases"/>
    <property type="match status" value="1"/>
</dbReference>
<dbReference type="InterPro" id="IPR050319">
    <property type="entry name" value="ABC_transp_ATP-bind"/>
</dbReference>
<dbReference type="InterPro" id="IPR003439">
    <property type="entry name" value="ABC_transporter-like_ATP-bd"/>
</dbReference>
<sequence length="180" mass="19340">MPNGPASIARKPLLVLDGVSKNFKLPGGAILPAVRDVSLAVHAGEIVALVGESGSGKSTLGRIALGLLAPDGGKVIFAGQDLTSLSAEQFRLLRTGMQPIFQDPTASLNPRRTVRELLMQALWKQPAEGEVRCMQLLEDVGLRPAARYLDRYPHELSGGQRQRVSIARSLAMEPRLIIAD</sequence>
<dbReference type="PANTHER" id="PTHR43776:SF7">
    <property type="entry name" value="D,D-DIPEPTIDE TRANSPORT ATP-BINDING PROTEIN DDPF-RELATED"/>
    <property type="match status" value="1"/>
</dbReference>
<evidence type="ECO:0000256" key="5">
    <source>
        <dbReference type="ARBA" id="ARBA00022840"/>
    </source>
</evidence>
<reference evidence="7" key="1">
    <citation type="submission" date="2020-02" db="EMBL/GenBank/DDBJ databases">
        <authorList>
            <person name="Meier V. D."/>
        </authorList>
    </citation>
    <scope>NUCLEOTIDE SEQUENCE</scope>
    <source>
        <strain evidence="7">AVDCRST_MAG51</strain>
    </source>
</reference>
<evidence type="ECO:0000256" key="3">
    <source>
        <dbReference type="ARBA" id="ARBA00022475"/>
    </source>
</evidence>
<dbReference type="AlphaFoldDB" id="A0A6J4PWT2"/>
<keyword evidence="2" id="KW-0813">Transport</keyword>
<keyword evidence="4" id="KW-0547">Nucleotide-binding</keyword>
<keyword evidence="3" id="KW-1003">Cell membrane</keyword>
<keyword evidence="5" id="KW-0067">ATP-binding</keyword>
<dbReference type="GO" id="GO:0016887">
    <property type="term" value="F:ATP hydrolysis activity"/>
    <property type="evidence" value="ECO:0007669"/>
    <property type="project" value="InterPro"/>
</dbReference>
<dbReference type="InterPro" id="IPR003593">
    <property type="entry name" value="AAA+_ATPase"/>
</dbReference>
<protein>
    <recommendedName>
        <fullName evidence="6">ABC transporter domain-containing protein</fullName>
    </recommendedName>
</protein>
<evidence type="ECO:0000256" key="2">
    <source>
        <dbReference type="ARBA" id="ARBA00022448"/>
    </source>
</evidence>
<evidence type="ECO:0000256" key="4">
    <source>
        <dbReference type="ARBA" id="ARBA00022741"/>
    </source>
</evidence>
<dbReference type="PROSITE" id="PS00211">
    <property type="entry name" value="ABC_TRANSPORTER_1"/>
    <property type="match status" value="1"/>
</dbReference>
<dbReference type="PANTHER" id="PTHR43776">
    <property type="entry name" value="TRANSPORT ATP-BINDING PROTEIN"/>
    <property type="match status" value="1"/>
</dbReference>
<dbReference type="SMART" id="SM00382">
    <property type="entry name" value="AAA"/>
    <property type="match status" value="1"/>
</dbReference>
<dbReference type="PROSITE" id="PS50893">
    <property type="entry name" value="ABC_TRANSPORTER_2"/>
    <property type="match status" value="1"/>
</dbReference>
<evidence type="ECO:0000256" key="1">
    <source>
        <dbReference type="ARBA" id="ARBA00005417"/>
    </source>
</evidence>
<dbReference type="InterPro" id="IPR017871">
    <property type="entry name" value="ABC_transporter-like_CS"/>
</dbReference>
<feature type="domain" description="ABC transporter" evidence="6">
    <location>
        <begin position="14"/>
        <end position="180"/>
    </location>
</feature>
<keyword evidence="3" id="KW-0472">Membrane</keyword>
<dbReference type="Pfam" id="PF00005">
    <property type="entry name" value="ABC_tran"/>
    <property type="match status" value="1"/>
</dbReference>
<name>A0A6J4PWT2_9BURK</name>
<organism evidence="7">
    <name type="scientific">uncultured Ramlibacter sp</name>
    <dbReference type="NCBI Taxonomy" id="260755"/>
    <lineage>
        <taxon>Bacteria</taxon>
        <taxon>Pseudomonadati</taxon>
        <taxon>Pseudomonadota</taxon>
        <taxon>Betaproteobacteria</taxon>
        <taxon>Burkholderiales</taxon>
        <taxon>Comamonadaceae</taxon>
        <taxon>Ramlibacter</taxon>
        <taxon>environmental samples</taxon>
    </lineage>
</organism>
<proteinExistence type="inferred from homology"/>
<dbReference type="Gene3D" id="3.40.50.300">
    <property type="entry name" value="P-loop containing nucleotide triphosphate hydrolases"/>
    <property type="match status" value="1"/>
</dbReference>
<dbReference type="EMBL" id="CADCUX010000437">
    <property type="protein sequence ID" value="CAA9421755.1"/>
    <property type="molecule type" value="Genomic_DNA"/>
</dbReference>
<dbReference type="GO" id="GO:0055085">
    <property type="term" value="P:transmembrane transport"/>
    <property type="evidence" value="ECO:0007669"/>
    <property type="project" value="UniProtKB-ARBA"/>
</dbReference>
<dbReference type="GO" id="GO:0005524">
    <property type="term" value="F:ATP binding"/>
    <property type="evidence" value="ECO:0007669"/>
    <property type="project" value="UniProtKB-KW"/>
</dbReference>
<dbReference type="CDD" id="cd03257">
    <property type="entry name" value="ABC_NikE_OppD_transporters"/>
    <property type="match status" value="1"/>
</dbReference>
<evidence type="ECO:0000259" key="6">
    <source>
        <dbReference type="PROSITE" id="PS50893"/>
    </source>
</evidence>
<accession>A0A6J4PWT2</accession>